<name>A0A1E3GXS1_9HYPH</name>
<dbReference type="AlphaFoldDB" id="A0A1E3GXS1"/>
<organism evidence="2 3">
    <name type="scientific">Methylobrevis pamukkalensis</name>
    <dbReference type="NCBI Taxonomy" id="1439726"/>
    <lineage>
        <taxon>Bacteria</taxon>
        <taxon>Pseudomonadati</taxon>
        <taxon>Pseudomonadota</taxon>
        <taxon>Alphaproteobacteria</taxon>
        <taxon>Hyphomicrobiales</taxon>
        <taxon>Pleomorphomonadaceae</taxon>
        <taxon>Methylobrevis</taxon>
    </lineage>
</organism>
<sequence length="104" mass="11213">MAGLAAVMALSMWCLAALFVGHALLPAQKILEGLRRLEGGDLGSRLPAFRTPEFDKVASAFNDLAGRLQATAAERSALTRRLFQVQEDERRALARDLTTNSASA</sequence>
<reference evidence="2 3" key="1">
    <citation type="submission" date="2016-07" db="EMBL/GenBank/DDBJ databases">
        <title>Draft Genome Sequence of Methylobrevis pamukkalensis PK2.</title>
        <authorList>
            <person name="Vasilenko O.V."/>
            <person name="Doronina N.V."/>
            <person name="Shmareva M.N."/>
            <person name="Tarlachkov S.V."/>
            <person name="Mustakhimov I."/>
            <person name="Trotsenko Y.A."/>
        </authorList>
    </citation>
    <scope>NUCLEOTIDE SEQUENCE [LARGE SCALE GENOMIC DNA]</scope>
    <source>
        <strain evidence="2 3">PK2</strain>
    </source>
</reference>
<feature type="domain" description="HAMP" evidence="1">
    <location>
        <begin position="21"/>
        <end position="73"/>
    </location>
</feature>
<dbReference type="Pfam" id="PF00672">
    <property type="entry name" value="HAMP"/>
    <property type="match status" value="1"/>
</dbReference>
<dbReference type="PATRIC" id="fig|1439726.3.peg.4602"/>
<dbReference type="Gene3D" id="6.10.340.10">
    <property type="match status" value="1"/>
</dbReference>
<comment type="caution">
    <text evidence="2">The sequence shown here is derived from an EMBL/GenBank/DDBJ whole genome shotgun (WGS) entry which is preliminary data.</text>
</comment>
<dbReference type="InterPro" id="IPR003660">
    <property type="entry name" value="HAMP_dom"/>
</dbReference>
<dbReference type="PROSITE" id="PS50885">
    <property type="entry name" value="HAMP"/>
    <property type="match status" value="1"/>
</dbReference>
<evidence type="ECO:0000313" key="2">
    <source>
        <dbReference type="EMBL" id="ODN68366.1"/>
    </source>
</evidence>
<dbReference type="Proteomes" id="UP000094622">
    <property type="component" value="Unassembled WGS sequence"/>
</dbReference>
<dbReference type="GO" id="GO:0007165">
    <property type="term" value="P:signal transduction"/>
    <property type="evidence" value="ECO:0007669"/>
    <property type="project" value="InterPro"/>
</dbReference>
<protein>
    <submittedName>
        <fullName evidence="2">HAMP domain protein</fullName>
    </submittedName>
</protein>
<dbReference type="SUPFAM" id="SSF158472">
    <property type="entry name" value="HAMP domain-like"/>
    <property type="match status" value="1"/>
</dbReference>
<dbReference type="GO" id="GO:0016020">
    <property type="term" value="C:membrane"/>
    <property type="evidence" value="ECO:0007669"/>
    <property type="project" value="InterPro"/>
</dbReference>
<proteinExistence type="predicted"/>
<keyword evidence="3" id="KW-1185">Reference proteome</keyword>
<gene>
    <name evidence="2" type="ORF">A6302_04330</name>
</gene>
<evidence type="ECO:0000313" key="3">
    <source>
        <dbReference type="Proteomes" id="UP000094622"/>
    </source>
</evidence>
<evidence type="ECO:0000259" key="1">
    <source>
        <dbReference type="PROSITE" id="PS50885"/>
    </source>
</evidence>
<dbReference type="EMBL" id="MCRJ01000195">
    <property type="protein sequence ID" value="ODN68366.1"/>
    <property type="molecule type" value="Genomic_DNA"/>
</dbReference>
<accession>A0A1E3GXS1</accession>
<dbReference type="CDD" id="cd06225">
    <property type="entry name" value="HAMP"/>
    <property type="match status" value="1"/>
</dbReference>
<dbReference type="SMART" id="SM00304">
    <property type="entry name" value="HAMP"/>
    <property type="match status" value="1"/>
</dbReference>